<protein>
    <submittedName>
        <fullName evidence="4">D-2-hydroxyacid dehydrogenase</fullName>
    </submittedName>
</protein>
<evidence type="ECO:0000259" key="3">
    <source>
        <dbReference type="Pfam" id="PF02826"/>
    </source>
</evidence>
<dbReference type="Proteomes" id="UP000831782">
    <property type="component" value="Chromosome"/>
</dbReference>
<evidence type="ECO:0000256" key="1">
    <source>
        <dbReference type="ARBA" id="ARBA00023002"/>
    </source>
</evidence>
<evidence type="ECO:0000256" key="2">
    <source>
        <dbReference type="ARBA" id="ARBA00023027"/>
    </source>
</evidence>
<feature type="domain" description="D-isomer specific 2-hydroxyacid dehydrogenase NAD-binding" evidence="3">
    <location>
        <begin position="106"/>
        <end position="275"/>
    </location>
</feature>
<dbReference type="Pfam" id="PF02826">
    <property type="entry name" value="2-Hacid_dh_C"/>
    <property type="match status" value="1"/>
</dbReference>
<evidence type="ECO:0000313" key="4">
    <source>
        <dbReference type="EMBL" id="UOQ48660.1"/>
    </source>
</evidence>
<gene>
    <name evidence="4" type="ORF">MUN88_00405</name>
</gene>
<organism evidence="4 5">
    <name type="scientific">Gracilibacillus caseinilyticus</name>
    <dbReference type="NCBI Taxonomy" id="2932256"/>
    <lineage>
        <taxon>Bacteria</taxon>
        <taxon>Bacillati</taxon>
        <taxon>Bacillota</taxon>
        <taxon>Bacilli</taxon>
        <taxon>Bacillales</taxon>
        <taxon>Bacillaceae</taxon>
        <taxon>Gracilibacillus</taxon>
    </lineage>
</organism>
<dbReference type="PANTHER" id="PTHR43333">
    <property type="entry name" value="2-HACID_DH_C DOMAIN-CONTAINING PROTEIN"/>
    <property type="match status" value="1"/>
</dbReference>
<dbReference type="PANTHER" id="PTHR43333:SF1">
    <property type="entry name" value="D-ISOMER SPECIFIC 2-HYDROXYACID DEHYDROGENASE NAD-BINDING DOMAIN-CONTAINING PROTEIN"/>
    <property type="match status" value="1"/>
</dbReference>
<evidence type="ECO:0000313" key="5">
    <source>
        <dbReference type="Proteomes" id="UP000831782"/>
    </source>
</evidence>
<reference evidence="4 5" key="1">
    <citation type="submission" date="2022-04" db="EMBL/GenBank/DDBJ databases">
        <title>Gracilibacillus sp. isolated from saltern.</title>
        <authorList>
            <person name="Won M."/>
            <person name="Lee C.-M."/>
            <person name="Woen H.-Y."/>
            <person name="Kwon S.-W."/>
        </authorList>
    </citation>
    <scope>NUCLEOTIDE SEQUENCE [LARGE SCALE GENOMIC DNA]</scope>
    <source>
        <strain evidence="4 5">SSWR10-1</strain>
    </source>
</reference>
<dbReference type="Gene3D" id="3.40.50.720">
    <property type="entry name" value="NAD(P)-binding Rossmann-like Domain"/>
    <property type="match status" value="2"/>
</dbReference>
<name>A0ABY4EWL5_9BACI</name>
<dbReference type="EMBL" id="CP095072">
    <property type="protein sequence ID" value="UOQ48660.1"/>
    <property type="molecule type" value="Genomic_DNA"/>
</dbReference>
<keyword evidence="2" id="KW-0520">NAD</keyword>
<keyword evidence="5" id="KW-1185">Reference proteome</keyword>
<proteinExistence type="predicted"/>
<keyword evidence="1" id="KW-0560">Oxidoreductase</keyword>
<dbReference type="RefSeq" id="WP_244719518.1">
    <property type="nucleotide sequence ID" value="NZ_CP095072.1"/>
</dbReference>
<dbReference type="InterPro" id="IPR036291">
    <property type="entry name" value="NAD(P)-bd_dom_sf"/>
</dbReference>
<dbReference type="SUPFAM" id="SSF51735">
    <property type="entry name" value="NAD(P)-binding Rossmann-fold domains"/>
    <property type="match status" value="1"/>
</dbReference>
<sequence>MEIHHLLFVSELNQELEKLLAPYQIEKDIRFKKEEDIQSSDLQWADAFVSFKTKKSYDYGKVKWVHSLGAGVDHFLFQKDWDENVLLTRTICSFGERISEYCLSFLLKDLQFHDRFTEHQSEKCWQPIKPRMLKESKIVIYGTGEIGQKLAVVLSSFGVEVYGVSLSGKQKAGFKQVFKTEDHCMMLKSVDYMINTLPLTKKTEQLFNDRIFSNLSQAGFINVGRGESVAESDLLTALDTEQLRFAVLDVFANEPMPAEHPFWKEPRITITPHISAVTTAEEAVQCFVETLERVENDRPLQNQVDIEKGF</sequence>
<dbReference type="InterPro" id="IPR006140">
    <property type="entry name" value="D-isomer_DH_NAD-bd"/>
</dbReference>
<dbReference type="CDD" id="cd05300">
    <property type="entry name" value="2-Hacid_dh_1"/>
    <property type="match status" value="1"/>
</dbReference>
<accession>A0ABY4EWL5</accession>